<dbReference type="EC" id="2.7.11.1" evidence="1"/>
<reference evidence="8" key="2">
    <citation type="submission" date="2025-08" db="UniProtKB">
        <authorList>
            <consortium name="Ensembl"/>
        </authorList>
    </citation>
    <scope>IDENTIFICATION</scope>
</reference>
<dbReference type="OMA" id="FAMICGH"/>
<dbReference type="GO" id="GO:0005737">
    <property type="term" value="C:cytoplasm"/>
    <property type="evidence" value="ECO:0007669"/>
    <property type="project" value="TreeGrafter"/>
</dbReference>
<keyword evidence="4" id="KW-0547">Nucleotide-binding</keyword>
<evidence type="ECO:0000256" key="5">
    <source>
        <dbReference type="ARBA" id="ARBA00022777"/>
    </source>
</evidence>
<dbReference type="STRING" id="42514.ENSPNAP00000035645"/>
<name>A0A3B4EIE9_PYGNA</name>
<accession>A0A3B4EIE9</accession>
<dbReference type="PROSITE" id="PS50011">
    <property type="entry name" value="PROTEIN_KINASE_DOM"/>
    <property type="match status" value="1"/>
</dbReference>
<keyword evidence="5" id="KW-0418">Kinase</keyword>
<sequence length="125" mass="14835">MLVSLNNLKNFTVKTELFSFICLSVHQVAIKVIDKKKARQDSYVLKNMKREPRIHQMIRHPNIVLLLETLETENCYYMAMELCSGGDLMDRICERKRLDEREVRRYTRQILSAVDHLHTHGIVHR</sequence>
<keyword evidence="6" id="KW-0067">ATP-binding</keyword>
<reference evidence="8" key="3">
    <citation type="submission" date="2025-09" db="UniProtKB">
        <authorList>
            <consortium name="Ensembl"/>
        </authorList>
    </citation>
    <scope>IDENTIFICATION</scope>
</reference>
<dbReference type="Gene3D" id="1.10.510.10">
    <property type="entry name" value="Transferase(Phosphotransferase) domain 1"/>
    <property type="match status" value="1"/>
</dbReference>
<keyword evidence="3" id="KW-0808">Transferase</keyword>
<evidence type="ECO:0000256" key="1">
    <source>
        <dbReference type="ARBA" id="ARBA00012513"/>
    </source>
</evidence>
<dbReference type="InterPro" id="IPR011009">
    <property type="entry name" value="Kinase-like_dom_sf"/>
</dbReference>
<dbReference type="InterPro" id="IPR000719">
    <property type="entry name" value="Prot_kinase_dom"/>
</dbReference>
<evidence type="ECO:0000256" key="4">
    <source>
        <dbReference type="ARBA" id="ARBA00022741"/>
    </source>
</evidence>
<dbReference type="GeneTree" id="ENSGT00940000165963"/>
<proteinExistence type="predicted"/>
<dbReference type="GO" id="GO:0005524">
    <property type="term" value="F:ATP binding"/>
    <property type="evidence" value="ECO:0007669"/>
    <property type="project" value="UniProtKB-KW"/>
</dbReference>
<evidence type="ECO:0000313" key="9">
    <source>
        <dbReference type="Proteomes" id="UP001501920"/>
    </source>
</evidence>
<dbReference type="AlphaFoldDB" id="A0A3B4EIE9"/>
<feature type="domain" description="Protein kinase" evidence="7">
    <location>
        <begin position="1"/>
        <end position="125"/>
    </location>
</feature>
<keyword evidence="2" id="KW-0723">Serine/threonine-protein kinase</keyword>
<keyword evidence="9" id="KW-1185">Reference proteome</keyword>
<dbReference type="SMART" id="SM00220">
    <property type="entry name" value="S_TKc"/>
    <property type="match status" value="1"/>
</dbReference>
<evidence type="ECO:0000259" key="7">
    <source>
        <dbReference type="PROSITE" id="PS50011"/>
    </source>
</evidence>
<dbReference type="Proteomes" id="UP001501920">
    <property type="component" value="Chromosome 9"/>
</dbReference>
<organism evidence="8 9">
    <name type="scientific">Pygocentrus nattereri</name>
    <name type="common">Red-bellied piranha</name>
    <dbReference type="NCBI Taxonomy" id="42514"/>
    <lineage>
        <taxon>Eukaryota</taxon>
        <taxon>Metazoa</taxon>
        <taxon>Chordata</taxon>
        <taxon>Craniata</taxon>
        <taxon>Vertebrata</taxon>
        <taxon>Euteleostomi</taxon>
        <taxon>Actinopterygii</taxon>
        <taxon>Neopterygii</taxon>
        <taxon>Teleostei</taxon>
        <taxon>Ostariophysi</taxon>
        <taxon>Characiformes</taxon>
        <taxon>Characoidei</taxon>
        <taxon>Pygocentrus</taxon>
    </lineage>
</organism>
<dbReference type="Pfam" id="PF00069">
    <property type="entry name" value="Pkinase"/>
    <property type="match status" value="1"/>
</dbReference>
<dbReference type="PANTHER" id="PTHR24346:SF101">
    <property type="entry name" value="PROTEIN KINASE DOMAIN-CONTAINING PROTEIN"/>
    <property type="match status" value="1"/>
</dbReference>
<evidence type="ECO:0000313" key="8">
    <source>
        <dbReference type="Ensembl" id="ENSPNAP00000035645.2"/>
    </source>
</evidence>
<evidence type="ECO:0000256" key="3">
    <source>
        <dbReference type="ARBA" id="ARBA00022679"/>
    </source>
</evidence>
<evidence type="ECO:0000256" key="6">
    <source>
        <dbReference type="ARBA" id="ARBA00022840"/>
    </source>
</evidence>
<dbReference type="PANTHER" id="PTHR24346">
    <property type="entry name" value="MAP/MICROTUBULE AFFINITY-REGULATING KINASE"/>
    <property type="match status" value="1"/>
</dbReference>
<dbReference type="GO" id="GO:0035556">
    <property type="term" value="P:intracellular signal transduction"/>
    <property type="evidence" value="ECO:0007669"/>
    <property type="project" value="TreeGrafter"/>
</dbReference>
<evidence type="ECO:0000256" key="2">
    <source>
        <dbReference type="ARBA" id="ARBA00022527"/>
    </source>
</evidence>
<dbReference type="GO" id="GO:0004674">
    <property type="term" value="F:protein serine/threonine kinase activity"/>
    <property type="evidence" value="ECO:0007669"/>
    <property type="project" value="UniProtKB-KW"/>
</dbReference>
<dbReference type="Ensembl" id="ENSPNAT00000028921.2">
    <property type="protein sequence ID" value="ENSPNAP00000035645.2"/>
    <property type="gene ID" value="ENSPNAG00000025802.2"/>
</dbReference>
<protein>
    <recommendedName>
        <fullName evidence="1">non-specific serine/threonine protein kinase</fullName>
        <ecNumber evidence="1">2.7.11.1</ecNumber>
    </recommendedName>
</protein>
<reference evidence="8 9" key="1">
    <citation type="submission" date="2020-10" db="EMBL/GenBank/DDBJ databases">
        <title>Pygocentrus nattereri (red-bellied piranha) genome, fPygNat1, primary haplotype.</title>
        <authorList>
            <person name="Myers G."/>
            <person name="Meyer A."/>
            <person name="Karagic N."/>
            <person name="Pippel M."/>
            <person name="Winkler S."/>
            <person name="Tracey A."/>
            <person name="Wood J."/>
            <person name="Formenti G."/>
            <person name="Howe K."/>
            <person name="Fedrigo O."/>
            <person name="Jarvis E.D."/>
        </authorList>
    </citation>
    <scope>NUCLEOTIDE SEQUENCE [LARGE SCALE GENOMIC DNA]</scope>
</reference>
<dbReference type="SUPFAM" id="SSF56112">
    <property type="entry name" value="Protein kinase-like (PK-like)"/>
    <property type="match status" value="1"/>
</dbReference>